<keyword evidence="1" id="KW-0812">Transmembrane</keyword>
<dbReference type="HOGENOM" id="CLU_131187_0_0_1"/>
<feature type="transmembrane region" description="Helical" evidence="1">
    <location>
        <begin position="92"/>
        <end position="114"/>
    </location>
</feature>
<protein>
    <submittedName>
        <fullName evidence="2">Uncharacterized protein</fullName>
    </submittedName>
</protein>
<keyword evidence="1" id="KW-0472">Membrane</keyword>
<accession>A0A0D9X526</accession>
<evidence type="ECO:0000313" key="3">
    <source>
        <dbReference type="Proteomes" id="UP000032180"/>
    </source>
</evidence>
<evidence type="ECO:0000313" key="2">
    <source>
        <dbReference type="EnsemblPlants" id="LPERR08G04820.1"/>
    </source>
</evidence>
<keyword evidence="1" id="KW-1133">Transmembrane helix</keyword>
<reference evidence="3" key="2">
    <citation type="submission" date="2013-12" db="EMBL/GenBank/DDBJ databases">
        <authorList>
            <person name="Yu Y."/>
            <person name="Lee S."/>
            <person name="de Baynast K."/>
            <person name="Wissotski M."/>
            <person name="Liu L."/>
            <person name="Talag J."/>
            <person name="Goicoechea J."/>
            <person name="Angelova A."/>
            <person name="Jetty R."/>
            <person name="Kudrna D."/>
            <person name="Golser W."/>
            <person name="Rivera L."/>
            <person name="Zhang J."/>
            <person name="Wing R."/>
        </authorList>
    </citation>
    <scope>NUCLEOTIDE SEQUENCE</scope>
</reference>
<organism evidence="2 3">
    <name type="scientific">Leersia perrieri</name>
    <dbReference type="NCBI Taxonomy" id="77586"/>
    <lineage>
        <taxon>Eukaryota</taxon>
        <taxon>Viridiplantae</taxon>
        <taxon>Streptophyta</taxon>
        <taxon>Embryophyta</taxon>
        <taxon>Tracheophyta</taxon>
        <taxon>Spermatophyta</taxon>
        <taxon>Magnoliopsida</taxon>
        <taxon>Liliopsida</taxon>
        <taxon>Poales</taxon>
        <taxon>Poaceae</taxon>
        <taxon>BOP clade</taxon>
        <taxon>Oryzoideae</taxon>
        <taxon>Oryzeae</taxon>
        <taxon>Oryzinae</taxon>
        <taxon>Leersia</taxon>
    </lineage>
</organism>
<sequence length="121" mass="12591">MDVCQLINLYMELWDNDVPIGRLQRVIQHLGIGSAAVAVAVAALNGAGAGSSRTAGVLAAWLLLLQAVVMVIISVFCVVARRPAGAPPPPRCRLALAVARASVAPFLLLLLAGLNDGREVD</sequence>
<dbReference type="EnsemblPlants" id="LPERR08G04820.1">
    <property type="protein sequence ID" value="LPERR08G04820.1"/>
    <property type="gene ID" value="LPERR08G04820"/>
</dbReference>
<feature type="transmembrane region" description="Helical" evidence="1">
    <location>
        <begin position="30"/>
        <end position="49"/>
    </location>
</feature>
<dbReference type="Proteomes" id="UP000032180">
    <property type="component" value="Chromosome 8"/>
</dbReference>
<reference evidence="2 3" key="1">
    <citation type="submission" date="2012-08" db="EMBL/GenBank/DDBJ databases">
        <title>Oryza genome evolution.</title>
        <authorList>
            <person name="Wing R.A."/>
        </authorList>
    </citation>
    <scope>NUCLEOTIDE SEQUENCE</scope>
</reference>
<name>A0A0D9X526_9ORYZ</name>
<proteinExistence type="predicted"/>
<keyword evidence="3" id="KW-1185">Reference proteome</keyword>
<dbReference type="AlphaFoldDB" id="A0A0D9X526"/>
<reference evidence="2" key="3">
    <citation type="submission" date="2015-04" db="UniProtKB">
        <authorList>
            <consortium name="EnsemblPlants"/>
        </authorList>
    </citation>
    <scope>IDENTIFICATION</scope>
</reference>
<evidence type="ECO:0000256" key="1">
    <source>
        <dbReference type="SAM" id="Phobius"/>
    </source>
</evidence>
<dbReference type="Gramene" id="LPERR08G04820.1">
    <property type="protein sequence ID" value="LPERR08G04820.1"/>
    <property type="gene ID" value="LPERR08G04820"/>
</dbReference>
<feature type="transmembrane region" description="Helical" evidence="1">
    <location>
        <begin position="55"/>
        <end position="80"/>
    </location>
</feature>